<feature type="domain" description="CoA-binding" evidence="1">
    <location>
        <begin position="14"/>
        <end position="107"/>
    </location>
</feature>
<organism evidence="2 3">
    <name type="scientific">Candidatus Micrarchaeum acidiphilum ARMAN-2</name>
    <dbReference type="NCBI Taxonomy" id="425595"/>
    <lineage>
        <taxon>Archaea</taxon>
        <taxon>Candidatus Micrarchaeota</taxon>
        <taxon>Candidatus Micrarchaeia</taxon>
        <taxon>Candidatus Micrarchaeales</taxon>
        <taxon>Candidatus Micrarchaeaceae</taxon>
        <taxon>Candidatus Micrarchaeum</taxon>
    </lineage>
</organism>
<accession>C7DHS6</accession>
<proteinExistence type="predicted"/>
<dbReference type="EMBL" id="GG697240">
    <property type="protein sequence ID" value="EET90178.1"/>
    <property type="molecule type" value="Genomic_DNA"/>
</dbReference>
<keyword evidence="3" id="KW-1185">Reference proteome</keyword>
<dbReference type="Proteomes" id="UP000332487">
    <property type="component" value="Unassembled WGS sequence"/>
</dbReference>
<gene>
    <name evidence="2" type="ORF">UNLARM2_0618</name>
</gene>
<dbReference type="SMART" id="SM00881">
    <property type="entry name" value="CoA_binding"/>
    <property type="match status" value="1"/>
</dbReference>
<reference evidence="2 3" key="1">
    <citation type="journal article" date="2009" name="Genome Biol.">
        <title>Community-wide analysis of microbial genome sequence signatures.</title>
        <authorList>
            <person name="Dick G.J."/>
            <person name="Andersson A.F."/>
            <person name="Baker B.J."/>
            <person name="Simmons S.L."/>
            <person name="Thomas B.C."/>
            <person name="Yelton A.P."/>
            <person name="Banfield J.F."/>
        </authorList>
    </citation>
    <scope>NUCLEOTIDE SEQUENCE [LARGE SCALE GENOMIC DNA]</scope>
    <source>
        <strain evidence="2">ARMAN-2</strain>
    </source>
</reference>
<evidence type="ECO:0000313" key="3">
    <source>
        <dbReference type="Proteomes" id="UP000332487"/>
    </source>
</evidence>
<sequence length="140" mass="15723">MDMDDEETTEKYILENFKVIAVVGCSRNVGKPSHDVPEYLQQHGYRIIPVNPFADEILGEKAYKSLLDLSGSKIDVVDVFRPAGEALQIARDAVAIGAKALWLQEGIISEDAQKFAAAHGLRFVMNRCMMKEHYRLIDKV</sequence>
<dbReference type="PANTHER" id="PTHR33303:SF2">
    <property type="entry name" value="COA-BINDING DOMAIN-CONTAINING PROTEIN"/>
    <property type="match status" value="1"/>
</dbReference>
<dbReference type="Gene3D" id="3.40.50.720">
    <property type="entry name" value="NAD(P)-binding Rossmann-like Domain"/>
    <property type="match status" value="1"/>
</dbReference>
<dbReference type="InterPro" id="IPR003781">
    <property type="entry name" value="CoA-bd"/>
</dbReference>
<dbReference type="PANTHER" id="PTHR33303">
    <property type="entry name" value="CYTOPLASMIC PROTEIN-RELATED"/>
    <property type="match status" value="1"/>
</dbReference>
<reference evidence="2 3" key="2">
    <citation type="journal article" date="2010" name="Proc. Natl. Acad. Sci. U.S.A.">
        <title>Enigmatic, ultrasmall, uncultivated Archaea.</title>
        <authorList>
            <person name="Baker B.J."/>
            <person name="Comolli L.R."/>
            <person name="Dick G.J."/>
            <person name="Hauser L.J."/>
            <person name="Hyatt D."/>
            <person name="Dill B.D."/>
            <person name="Land M.L."/>
            <person name="Verberkmoes N.C."/>
            <person name="Hettich R.L."/>
            <person name="Banfield J.F."/>
        </authorList>
    </citation>
    <scope>NUCLEOTIDE SEQUENCE [LARGE SCALE GENOMIC DNA]</scope>
    <source>
        <strain evidence="2">ARMAN-2</strain>
    </source>
</reference>
<evidence type="ECO:0000259" key="1">
    <source>
        <dbReference type="SMART" id="SM00881"/>
    </source>
</evidence>
<name>C7DHS6_MICA2</name>
<dbReference type="Pfam" id="PF13380">
    <property type="entry name" value="CoA_binding_2"/>
    <property type="match status" value="1"/>
</dbReference>
<evidence type="ECO:0000313" key="2">
    <source>
        <dbReference type="EMBL" id="EET90178.1"/>
    </source>
</evidence>
<dbReference type="SUPFAM" id="SSF51735">
    <property type="entry name" value="NAD(P)-binding Rossmann-fold domains"/>
    <property type="match status" value="1"/>
</dbReference>
<protein>
    <submittedName>
        <fullName evidence="2">CoA-binding domain protein</fullName>
    </submittedName>
</protein>
<dbReference type="InterPro" id="IPR036291">
    <property type="entry name" value="NAD(P)-bd_dom_sf"/>
</dbReference>
<dbReference type="AlphaFoldDB" id="C7DHS6"/>